<evidence type="ECO:0000256" key="6">
    <source>
        <dbReference type="ARBA" id="ARBA00022837"/>
    </source>
</evidence>
<accession>A0A9W7CMB8</accession>
<dbReference type="OrthoDB" id="418595at2759"/>
<dbReference type="InterPro" id="IPR011992">
    <property type="entry name" value="EF-hand-dom_pair"/>
</dbReference>
<dbReference type="GO" id="GO:0003723">
    <property type="term" value="F:RNA binding"/>
    <property type="evidence" value="ECO:0007669"/>
    <property type="project" value="UniProtKB-KW"/>
</dbReference>
<dbReference type="PANTHER" id="PTHR47788">
    <property type="entry name" value="POLYA POLYMERASE"/>
    <property type="match status" value="1"/>
</dbReference>
<keyword evidence="8" id="KW-0694">RNA-binding</keyword>
<evidence type="ECO:0000313" key="12">
    <source>
        <dbReference type="EMBL" id="GMI08488.1"/>
    </source>
</evidence>
<dbReference type="GO" id="GO:0016779">
    <property type="term" value="F:nucleotidyltransferase activity"/>
    <property type="evidence" value="ECO:0007669"/>
    <property type="project" value="UniProtKB-KW"/>
</dbReference>
<keyword evidence="4" id="KW-0479">Metal-binding</keyword>
<dbReference type="InterPro" id="IPR052390">
    <property type="entry name" value="tRNA_nt/polyA_polymerase"/>
</dbReference>
<dbReference type="Gene3D" id="3.90.1640.10">
    <property type="entry name" value="inorganic pyrophosphatase (n-terminal core)"/>
    <property type="match status" value="1"/>
</dbReference>
<keyword evidence="5" id="KW-0547">Nucleotide-binding</keyword>
<dbReference type="GO" id="GO:0008033">
    <property type="term" value="P:tRNA processing"/>
    <property type="evidence" value="ECO:0007669"/>
    <property type="project" value="UniProtKB-KW"/>
</dbReference>
<proteinExistence type="predicted"/>
<evidence type="ECO:0000256" key="9">
    <source>
        <dbReference type="PROSITE-ProRule" id="PRU00703"/>
    </source>
</evidence>
<evidence type="ECO:0000256" key="4">
    <source>
        <dbReference type="ARBA" id="ARBA00022723"/>
    </source>
</evidence>
<dbReference type="Gene3D" id="3.10.580.10">
    <property type="entry name" value="CBS-domain"/>
    <property type="match status" value="1"/>
</dbReference>
<name>A0A9W7CMB8_9STRA</name>
<dbReference type="PROSITE" id="PS00018">
    <property type="entry name" value="EF_HAND_1"/>
    <property type="match status" value="2"/>
</dbReference>
<evidence type="ECO:0008006" key="14">
    <source>
        <dbReference type="Google" id="ProtNLM"/>
    </source>
</evidence>
<dbReference type="Pfam" id="PF00571">
    <property type="entry name" value="CBS"/>
    <property type="match status" value="2"/>
</dbReference>
<keyword evidence="3" id="KW-0548">Nucleotidyltransferase</keyword>
<dbReference type="SMART" id="SM00116">
    <property type="entry name" value="CBS"/>
    <property type="match status" value="2"/>
</dbReference>
<dbReference type="SUPFAM" id="SSF47473">
    <property type="entry name" value="EF-hand"/>
    <property type="match status" value="1"/>
</dbReference>
<dbReference type="Proteomes" id="UP001165082">
    <property type="component" value="Unassembled WGS sequence"/>
</dbReference>
<keyword evidence="6" id="KW-0106">Calcium</keyword>
<evidence type="ECO:0000259" key="10">
    <source>
        <dbReference type="PROSITE" id="PS50222"/>
    </source>
</evidence>
<dbReference type="InterPro" id="IPR000644">
    <property type="entry name" value="CBS_dom"/>
</dbReference>
<keyword evidence="3" id="KW-0808">Transferase</keyword>
<evidence type="ECO:0000256" key="2">
    <source>
        <dbReference type="ARBA" id="ARBA00022694"/>
    </source>
</evidence>
<feature type="domain" description="EF-hand" evidence="10">
    <location>
        <begin position="292"/>
        <end position="327"/>
    </location>
</feature>
<evidence type="ECO:0000256" key="1">
    <source>
        <dbReference type="ARBA" id="ARBA00001946"/>
    </source>
</evidence>
<keyword evidence="13" id="KW-1185">Reference proteome</keyword>
<keyword evidence="2" id="KW-0819">tRNA processing</keyword>
<dbReference type="SUPFAM" id="SSF54631">
    <property type="entry name" value="CBS-domain pair"/>
    <property type="match status" value="1"/>
</dbReference>
<dbReference type="InterPro" id="IPR046342">
    <property type="entry name" value="CBS_dom_sf"/>
</dbReference>
<dbReference type="GO" id="GO:0000166">
    <property type="term" value="F:nucleotide binding"/>
    <property type="evidence" value="ECO:0007669"/>
    <property type="project" value="UniProtKB-KW"/>
</dbReference>
<keyword evidence="9" id="KW-0129">CBS domain</keyword>
<feature type="domain" description="EF-hand" evidence="10">
    <location>
        <begin position="256"/>
        <end position="291"/>
    </location>
</feature>
<feature type="domain" description="CBS" evidence="11">
    <location>
        <begin position="487"/>
        <end position="550"/>
    </location>
</feature>
<dbReference type="InterPro" id="IPR002048">
    <property type="entry name" value="EF_hand_dom"/>
</dbReference>
<reference evidence="12" key="1">
    <citation type="submission" date="2022-07" db="EMBL/GenBank/DDBJ databases">
        <title>Genome analysis of Parmales, a sister group of diatoms, reveals the evolutionary specialization of diatoms from phago-mixotrophs to photoautotrophs.</title>
        <authorList>
            <person name="Ban H."/>
            <person name="Sato S."/>
            <person name="Yoshikawa S."/>
            <person name="Kazumasa Y."/>
            <person name="Nakamura Y."/>
            <person name="Ichinomiya M."/>
            <person name="Saitoh K."/>
            <person name="Sato N."/>
            <person name="Blanc-Mathieu R."/>
            <person name="Endo H."/>
            <person name="Kuwata A."/>
            <person name="Ogata H."/>
        </authorList>
    </citation>
    <scope>NUCLEOTIDE SEQUENCE</scope>
</reference>
<evidence type="ECO:0000313" key="13">
    <source>
        <dbReference type="Proteomes" id="UP001165082"/>
    </source>
</evidence>
<dbReference type="Pfam" id="PF13499">
    <property type="entry name" value="EF-hand_7"/>
    <property type="match status" value="1"/>
</dbReference>
<organism evidence="12 13">
    <name type="scientific">Triparma retinervis</name>
    <dbReference type="NCBI Taxonomy" id="2557542"/>
    <lineage>
        <taxon>Eukaryota</taxon>
        <taxon>Sar</taxon>
        <taxon>Stramenopiles</taxon>
        <taxon>Ochrophyta</taxon>
        <taxon>Bolidophyceae</taxon>
        <taxon>Parmales</taxon>
        <taxon>Triparmaceae</taxon>
        <taxon>Triparma</taxon>
    </lineage>
</organism>
<evidence type="ECO:0000259" key="11">
    <source>
        <dbReference type="PROSITE" id="PS51371"/>
    </source>
</evidence>
<comment type="cofactor">
    <cofactor evidence="1">
        <name>Mg(2+)</name>
        <dbReference type="ChEBI" id="CHEBI:18420"/>
    </cofactor>
</comment>
<dbReference type="EMBL" id="BRXZ01000266">
    <property type="protein sequence ID" value="GMI08488.1"/>
    <property type="molecule type" value="Genomic_DNA"/>
</dbReference>
<sequence length="581" mass="62891">MHKHLFPIRALRNLPDLEGLDRLGLVDAQRLERIGPASTLVSKANHITVVDHHVDGETDIENVKDYVVDKVGSVTTLIVEKLRAAKMEMTAPEATLLALGIHADTGSLCFDSTTPRDASALAWAMRAGASQSAIAEHAHATLSGEQQLVLTQALSQINTTIVAGTSVSTVLLRAEGFVNGLAAVTKDVLDLSSSDVLIMSVVYDTKGKTVGKKRGKANKNQQERESSLKNVAAQEFVDVKPTGEGWNNWKMGRKAERLRDLKVSFNTRDVDGSGYLELNELSGALKSGGVLASNALVGGIMKDMDVNSDGKVSFEEFVEFAERVEKMNEEENSKATMILIGRAKAGFHLKSINLAKIFEEDFGGGGHPKAASATCKLADFAQGKRVLQDTLDRLLEDAGIQQPKVAEFMTSPVLMVNQNSVEKDVEEIFQRSDVRALPVVDDDGGLVGLVTYKELSAAQTRLNNKRKKAEKKGDGGKVAGAKVKGWMLQHVRTVGEEQTLSEAETVLLDGDFGVIPVVEGKGGDGGGGGKVKGLITRTDMLRQHQYYDTLHYNNKAFADKIADRKGIVALRKKLKAMDMEE</sequence>
<dbReference type="CDD" id="cd00051">
    <property type="entry name" value="EFh"/>
    <property type="match status" value="1"/>
</dbReference>
<dbReference type="Gene3D" id="1.10.238.10">
    <property type="entry name" value="EF-hand"/>
    <property type="match status" value="1"/>
</dbReference>
<evidence type="ECO:0000256" key="7">
    <source>
        <dbReference type="ARBA" id="ARBA00022842"/>
    </source>
</evidence>
<comment type="caution">
    <text evidence="12">The sequence shown here is derived from an EMBL/GenBank/DDBJ whole genome shotgun (WGS) entry which is preliminary data.</text>
</comment>
<dbReference type="PROSITE" id="PS51371">
    <property type="entry name" value="CBS"/>
    <property type="match status" value="2"/>
</dbReference>
<protein>
    <recommendedName>
        <fullName evidence="14">Calmodulin</fullName>
    </recommendedName>
</protein>
<dbReference type="SMART" id="SM00054">
    <property type="entry name" value="EFh"/>
    <property type="match status" value="2"/>
</dbReference>
<dbReference type="InterPro" id="IPR038763">
    <property type="entry name" value="DHH_sf"/>
</dbReference>
<evidence type="ECO:0000256" key="5">
    <source>
        <dbReference type="ARBA" id="ARBA00022741"/>
    </source>
</evidence>
<keyword evidence="7" id="KW-0460">Magnesium</keyword>
<dbReference type="InterPro" id="IPR018247">
    <property type="entry name" value="EF_Hand_1_Ca_BS"/>
</dbReference>
<dbReference type="AlphaFoldDB" id="A0A9W7CMB8"/>
<gene>
    <name evidence="12" type="ORF">TrRE_jg6049</name>
</gene>
<dbReference type="GO" id="GO:0005509">
    <property type="term" value="F:calcium ion binding"/>
    <property type="evidence" value="ECO:0007669"/>
    <property type="project" value="InterPro"/>
</dbReference>
<dbReference type="PROSITE" id="PS50222">
    <property type="entry name" value="EF_HAND_2"/>
    <property type="match status" value="2"/>
</dbReference>
<dbReference type="PANTHER" id="PTHR47788:SF1">
    <property type="entry name" value="A-ADDING TRNA NUCLEOTIDYLTRANSFERASE"/>
    <property type="match status" value="1"/>
</dbReference>
<dbReference type="SUPFAM" id="SSF64182">
    <property type="entry name" value="DHH phosphoesterases"/>
    <property type="match status" value="1"/>
</dbReference>
<feature type="domain" description="CBS" evidence="11">
    <location>
        <begin position="409"/>
        <end position="466"/>
    </location>
</feature>
<evidence type="ECO:0000256" key="8">
    <source>
        <dbReference type="ARBA" id="ARBA00022884"/>
    </source>
</evidence>
<evidence type="ECO:0000256" key="3">
    <source>
        <dbReference type="ARBA" id="ARBA00022695"/>
    </source>
</evidence>